<dbReference type="EMBL" id="JAEPRA010000021">
    <property type="protein sequence ID" value="KAG2172986.1"/>
    <property type="molecule type" value="Genomic_DNA"/>
</dbReference>
<proteinExistence type="predicted"/>
<evidence type="ECO:0000256" key="2">
    <source>
        <dbReference type="SAM" id="SignalP"/>
    </source>
</evidence>
<feature type="compositionally biased region" description="Acidic residues" evidence="1">
    <location>
        <begin position="58"/>
        <end position="91"/>
    </location>
</feature>
<keyword evidence="2" id="KW-0732">Signal</keyword>
<comment type="caution">
    <text evidence="3">The sequence shown here is derived from an EMBL/GenBank/DDBJ whole genome shotgun (WGS) entry which is preliminary data.</text>
</comment>
<protein>
    <submittedName>
        <fullName evidence="3">Uncharacterized protein</fullName>
    </submittedName>
</protein>
<evidence type="ECO:0000313" key="3">
    <source>
        <dbReference type="EMBL" id="KAG2172986.1"/>
    </source>
</evidence>
<sequence>MKTTILLLAAAVSMVLALPVERAAPVNEVAAMDKRALAQVAERNLAGSSDILGKRNDEDCDEDDDDNDDDDDDDDDDDNDDDDDDGEDCDSGDALISALNCLNVNADNIGNDADARVLRRSEKRRL</sequence>
<evidence type="ECO:0000256" key="1">
    <source>
        <dbReference type="SAM" id="MobiDB-lite"/>
    </source>
</evidence>
<feature type="chain" id="PRO_5034210472" evidence="2">
    <location>
        <begin position="18"/>
        <end position="126"/>
    </location>
</feature>
<reference evidence="3" key="1">
    <citation type="submission" date="2020-12" db="EMBL/GenBank/DDBJ databases">
        <title>Metabolic potential, ecology and presence of endohyphal bacteria is reflected in genomic diversity of Mucoromycotina.</title>
        <authorList>
            <person name="Muszewska A."/>
            <person name="Okrasinska A."/>
            <person name="Steczkiewicz K."/>
            <person name="Drgas O."/>
            <person name="Orlowska M."/>
            <person name="Perlinska-Lenart U."/>
            <person name="Aleksandrzak-Piekarczyk T."/>
            <person name="Szatraj K."/>
            <person name="Zielenkiewicz U."/>
            <person name="Pilsyk S."/>
            <person name="Malc E."/>
            <person name="Mieczkowski P."/>
            <person name="Kruszewska J.S."/>
            <person name="Biernat P."/>
            <person name="Pawlowska J."/>
        </authorList>
    </citation>
    <scope>NUCLEOTIDE SEQUENCE</scope>
    <source>
        <strain evidence="3">WA0000051536</strain>
    </source>
</reference>
<accession>A0A8H7U736</accession>
<gene>
    <name evidence="3" type="ORF">INT44_004727</name>
</gene>
<feature type="region of interest" description="Disordered" evidence="1">
    <location>
        <begin position="47"/>
        <end position="92"/>
    </location>
</feature>
<feature type="signal peptide" evidence="2">
    <location>
        <begin position="1"/>
        <end position="17"/>
    </location>
</feature>
<dbReference type="OrthoDB" id="10555194at2759"/>
<dbReference type="Proteomes" id="UP000612746">
    <property type="component" value="Unassembled WGS sequence"/>
</dbReference>
<organism evidence="3 4">
    <name type="scientific">Umbelopsis vinacea</name>
    <dbReference type="NCBI Taxonomy" id="44442"/>
    <lineage>
        <taxon>Eukaryota</taxon>
        <taxon>Fungi</taxon>
        <taxon>Fungi incertae sedis</taxon>
        <taxon>Mucoromycota</taxon>
        <taxon>Mucoromycotina</taxon>
        <taxon>Umbelopsidomycetes</taxon>
        <taxon>Umbelopsidales</taxon>
        <taxon>Umbelopsidaceae</taxon>
        <taxon>Umbelopsis</taxon>
    </lineage>
</organism>
<evidence type="ECO:0000313" key="4">
    <source>
        <dbReference type="Proteomes" id="UP000612746"/>
    </source>
</evidence>
<keyword evidence="4" id="KW-1185">Reference proteome</keyword>
<name>A0A8H7U736_9FUNG</name>
<dbReference type="AlphaFoldDB" id="A0A8H7U736"/>